<organism evidence="2 3">
    <name type="scientific">Actinoplanes sandaracinus</name>
    <dbReference type="NCBI Taxonomy" id="3045177"/>
    <lineage>
        <taxon>Bacteria</taxon>
        <taxon>Bacillati</taxon>
        <taxon>Actinomycetota</taxon>
        <taxon>Actinomycetes</taxon>
        <taxon>Micromonosporales</taxon>
        <taxon>Micromonosporaceae</taxon>
        <taxon>Actinoplanes</taxon>
    </lineage>
</organism>
<keyword evidence="3" id="KW-1185">Reference proteome</keyword>
<evidence type="ECO:0000313" key="3">
    <source>
        <dbReference type="Proteomes" id="UP001241758"/>
    </source>
</evidence>
<evidence type="ECO:0000256" key="1">
    <source>
        <dbReference type="SAM" id="Phobius"/>
    </source>
</evidence>
<dbReference type="EMBL" id="JASCTH010000019">
    <property type="protein sequence ID" value="MDI6102377.1"/>
    <property type="molecule type" value="Genomic_DNA"/>
</dbReference>
<reference evidence="2 3" key="1">
    <citation type="submission" date="2023-05" db="EMBL/GenBank/DDBJ databases">
        <title>Actinoplanes sp. NEAU-A12 genome sequencing.</title>
        <authorList>
            <person name="Wang Z.-S."/>
        </authorList>
    </citation>
    <scope>NUCLEOTIDE SEQUENCE [LARGE SCALE GENOMIC DNA]</scope>
    <source>
        <strain evidence="2 3">NEAU-A12</strain>
    </source>
</reference>
<protein>
    <submittedName>
        <fullName evidence="2">Uncharacterized protein</fullName>
    </submittedName>
</protein>
<feature type="transmembrane region" description="Helical" evidence="1">
    <location>
        <begin position="12"/>
        <end position="31"/>
    </location>
</feature>
<feature type="transmembrane region" description="Helical" evidence="1">
    <location>
        <begin position="92"/>
        <end position="115"/>
    </location>
</feature>
<comment type="caution">
    <text evidence="2">The sequence shown here is derived from an EMBL/GenBank/DDBJ whole genome shotgun (WGS) entry which is preliminary data.</text>
</comment>
<proteinExistence type="predicted"/>
<dbReference type="RefSeq" id="WP_282763414.1">
    <property type="nucleotide sequence ID" value="NZ_JASCTH010000019.1"/>
</dbReference>
<gene>
    <name evidence="2" type="ORF">QLQ12_27535</name>
</gene>
<keyword evidence="1" id="KW-0812">Transmembrane</keyword>
<name>A0ABT6WRK5_9ACTN</name>
<keyword evidence="1" id="KW-1133">Transmembrane helix</keyword>
<evidence type="ECO:0000313" key="2">
    <source>
        <dbReference type="EMBL" id="MDI6102377.1"/>
    </source>
</evidence>
<keyword evidence="1" id="KW-0472">Membrane</keyword>
<sequence length="118" mass="12668">MADDQGRGHPLRGFWALLAGGLAIVTVIVALDPVTRQEDCSNYHAAGNVSAFDDPVWDLNLAVMGLGWIALTTLEQFLPITHRGWNGWFSAIARAMIAIGLSVAGCCCLIGRLLIMCN</sequence>
<dbReference type="Proteomes" id="UP001241758">
    <property type="component" value="Unassembled WGS sequence"/>
</dbReference>
<accession>A0ABT6WRK5</accession>